<dbReference type="EMBL" id="QMDL01000002">
    <property type="protein sequence ID" value="RMJ03928.1"/>
    <property type="molecule type" value="Genomic_DNA"/>
</dbReference>
<evidence type="ECO:0000259" key="21">
    <source>
        <dbReference type="Pfam" id="PF00483"/>
    </source>
</evidence>
<dbReference type="Pfam" id="PF22640">
    <property type="entry name" value="ManC_GMP_beta-helix"/>
    <property type="match status" value="1"/>
</dbReference>
<keyword evidence="9 24" id="KW-0808">Transferase</keyword>
<dbReference type="InterPro" id="IPR005835">
    <property type="entry name" value="NTP_transferase_dom"/>
</dbReference>
<evidence type="ECO:0000256" key="4">
    <source>
        <dbReference type="ARBA" id="ARBA00004823"/>
    </source>
</evidence>
<comment type="catalytic activity">
    <reaction evidence="1">
        <text>D-mannose 6-phosphate = D-fructose 6-phosphate</text>
        <dbReference type="Rhea" id="RHEA:12356"/>
        <dbReference type="ChEBI" id="CHEBI:58735"/>
        <dbReference type="ChEBI" id="CHEBI:61527"/>
        <dbReference type="EC" id="5.3.1.8"/>
    </reaction>
</comment>
<evidence type="ECO:0000256" key="9">
    <source>
        <dbReference type="ARBA" id="ARBA00022679"/>
    </source>
</evidence>
<feature type="domain" description="Nucleotidyl transferase" evidence="21">
    <location>
        <begin position="5"/>
        <end position="285"/>
    </location>
</feature>
<keyword evidence="11" id="KW-0547">Nucleotide-binding</keyword>
<dbReference type="CDD" id="cd02509">
    <property type="entry name" value="GDP-M1P_Guanylyltransferase"/>
    <property type="match status" value="1"/>
</dbReference>
<evidence type="ECO:0000256" key="13">
    <source>
        <dbReference type="ARBA" id="ARBA00023134"/>
    </source>
</evidence>
<dbReference type="RefSeq" id="WP_114334052.1">
    <property type="nucleotide sequence ID" value="NZ_QMDL01000002.1"/>
</dbReference>
<dbReference type="AlphaFoldDB" id="A0A3M2RFB8"/>
<evidence type="ECO:0000259" key="23">
    <source>
        <dbReference type="Pfam" id="PF22640"/>
    </source>
</evidence>
<comment type="subunit">
    <text evidence="6">Monomer.</text>
</comment>
<evidence type="ECO:0000256" key="18">
    <source>
        <dbReference type="ARBA" id="ARBA00057590"/>
    </source>
</evidence>
<dbReference type="GO" id="GO:0004475">
    <property type="term" value="F:mannose-1-phosphate guanylyltransferase (GTP) activity"/>
    <property type="evidence" value="ECO:0007669"/>
    <property type="project" value="UniProtKB-EC"/>
</dbReference>
<accession>A0A3M2RFB8</accession>
<dbReference type="InterPro" id="IPR001538">
    <property type="entry name" value="Man6P_isomerase-2_C"/>
</dbReference>
<reference evidence="24 25" key="1">
    <citation type="submission" date="2018-08" db="EMBL/GenBank/DDBJ databases">
        <title>Whole Genome Sequence of the Moderate Halophilic Marine Bacterium Marinobacter litoralis Sw-45.</title>
        <authorList>
            <person name="Musa H."/>
        </authorList>
    </citation>
    <scope>NUCLEOTIDE SEQUENCE [LARGE SCALE GENOMIC DNA]</scope>
    <source>
        <strain evidence="24 25">Sw-45</strain>
    </source>
</reference>
<dbReference type="PANTHER" id="PTHR46390:SF1">
    <property type="entry name" value="MANNOSE-1-PHOSPHATE GUANYLYLTRANSFERASE"/>
    <property type="match status" value="1"/>
</dbReference>
<dbReference type="CDD" id="cd02213">
    <property type="entry name" value="cupin_PMI_typeII_C"/>
    <property type="match status" value="1"/>
</dbReference>
<organism evidence="24 25">
    <name type="scientific">Marinobacter litoralis</name>
    <dbReference type="NCBI Taxonomy" id="187981"/>
    <lineage>
        <taxon>Bacteria</taxon>
        <taxon>Pseudomonadati</taxon>
        <taxon>Pseudomonadota</taxon>
        <taxon>Gammaproteobacteria</taxon>
        <taxon>Pseudomonadales</taxon>
        <taxon>Marinobacteraceae</taxon>
        <taxon>Marinobacter</taxon>
    </lineage>
</organism>
<evidence type="ECO:0000256" key="11">
    <source>
        <dbReference type="ARBA" id="ARBA00022741"/>
    </source>
</evidence>
<evidence type="ECO:0000256" key="6">
    <source>
        <dbReference type="ARBA" id="ARBA00011245"/>
    </source>
</evidence>
<evidence type="ECO:0000313" key="25">
    <source>
        <dbReference type="Proteomes" id="UP000265903"/>
    </source>
</evidence>
<dbReference type="PANTHER" id="PTHR46390">
    <property type="entry name" value="MANNOSE-1-PHOSPHATE GUANYLYLTRANSFERASE"/>
    <property type="match status" value="1"/>
</dbReference>
<evidence type="ECO:0000256" key="3">
    <source>
        <dbReference type="ARBA" id="ARBA00004666"/>
    </source>
</evidence>
<name>A0A3M2RFB8_9GAMM</name>
<protein>
    <recommendedName>
        <fullName evidence="19">Alginate biosynthesis protein AlgA</fullName>
        <ecNumber evidence="8">2.7.7.13</ecNumber>
        <ecNumber evidence="7">5.3.1.8</ecNumber>
    </recommendedName>
</protein>
<keyword evidence="14" id="KW-0413">Isomerase</keyword>
<evidence type="ECO:0000313" key="24">
    <source>
        <dbReference type="EMBL" id="RMJ03928.1"/>
    </source>
</evidence>
<comment type="pathway">
    <text evidence="3">Nucleotide-sugar biosynthesis; GDP-alpha-D-mannose biosynthesis; alpha-D-mannose 1-phosphate from D-fructose 6-phosphate: step 1/2.</text>
</comment>
<evidence type="ECO:0000256" key="5">
    <source>
        <dbReference type="ARBA" id="ARBA00006115"/>
    </source>
</evidence>
<dbReference type="FunFam" id="3.90.550.10:FF:000046">
    <property type="entry name" value="Mannose-1-phosphate guanylyltransferase (GDP)"/>
    <property type="match status" value="1"/>
</dbReference>
<dbReference type="GO" id="GO:0042121">
    <property type="term" value="P:alginic acid biosynthetic process"/>
    <property type="evidence" value="ECO:0007669"/>
    <property type="project" value="UniProtKB-KW"/>
</dbReference>
<evidence type="ECO:0000256" key="10">
    <source>
        <dbReference type="ARBA" id="ARBA00022695"/>
    </source>
</evidence>
<dbReference type="InterPro" id="IPR011051">
    <property type="entry name" value="RmlC_Cupin_sf"/>
</dbReference>
<dbReference type="InterPro" id="IPR006375">
    <property type="entry name" value="Man1P_GuaTrfase/Man6P_Isoase"/>
</dbReference>
<dbReference type="OrthoDB" id="9806359at2"/>
<comment type="caution">
    <text evidence="24">The sequence shown here is derived from an EMBL/GenBank/DDBJ whole genome shotgun (WGS) entry which is preliminary data.</text>
</comment>
<keyword evidence="16" id="KW-0170">Cobalt</keyword>
<comment type="pathway">
    <text evidence="4">Nucleotide-sugar biosynthesis; GDP-alpha-D-mannose biosynthesis; GDP-alpha-D-mannose from alpha-D-mannose 1-phosphate (GTP route): step 1/1.</text>
</comment>
<dbReference type="UniPathway" id="UPA00126">
    <property type="reaction ID" value="UER00930"/>
</dbReference>
<evidence type="ECO:0000259" key="22">
    <source>
        <dbReference type="Pfam" id="PF01050"/>
    </source>
</evidence>
<dbReference type="InterPro" id="IPR051161">
    <property type="entry name" value="Mannose-6P_isomerase_type2"/>
</dbReference>
<keyword evidence="10 24" id="KW-0548">Nucleotidyltransferase</keyword>
<dbReference type="Gene3D" id="3.90.550.10">
    <property type="entry name" value="Spore Coat Polysaccharide Biosynthesis Protein SpsA, Chain A"/>
    <property type="match status" value="1"/>
</dbReference>
<evidence type="ECO:0000256" key="1">
    <source>
        <dbReference type="ARBA" id="ARBA00000757"/>
    </source>
</evidence>
<evidence type="ECO:0000256" key="16">
    <source>
        <dbReference type="ARBA" id="ARBA00023285"/>
    </source>
</evidence>
<dbReference type="SUPFAM" id="SSF53448">
    <property type="entry name" value="Nucleotide-diphospho-sugar transferases"/>
    <property type="match status" value="1"/>
</dbReference>
<dbReference type="EC" id="5.3.1.8" evidence="7"/>
<evidence type="ECO:0000256" key="19">
    <source>
        <dbReference type="ARBA" id="ARBA00067387"/>
    </source>
</evidence>
<dbReference type="InterPro" id="IPR054566">
    <property type="entry name" value="ManC/GMP-like_b-helix"/>
</dbReference>
<gene>
    <name evidence="24" type="primary">manC1</name>
    <name evidence="24" type="ORF">DOQ08_01248</name>
</gene>
<dbReference type="InterPro" id="IPR014710">
    <property type="entry name" value="RmlC-like_jellyroll"/>
</dbReference>
<dbReference type="GO" id="GO:0004476">
    <property type="term" value="F:mannose-6-phosphate isomerase activity"/>
    <property type="evidence" value="ECO:0007669"/>
    <property type="project" value="UniProtKB-EC"/>
</dbReference>
<dbReference type="GO" id="GO:0009298">
    <property type="term" value="P:GDP-mannose biosynthetic process"/>
    <property type="evidence" value="ECO:0007669"/>
    <property type="project" value="UniProtKB-UniPathway"/>
</dbReference>
<comment type="similarity">
    <text evidence="5 20">Belongs to the mannose-6-phosphate isomerase type 2 family.</text>
</comment>
<dbReference type="GO" id="GO:0005525">
    <property type="term" value="F:GTP binding"/>
    <property type="evidence" value="ECO:0007669"/>
    <property type="project" value="UniProtKB-KW"/>
</dbReference>
<evidence type="ECO:0000256" key="7">
    <source>
        <dbReference type="ARBA" id="ARBA00011956"/>
    </source>
</evidence>
<proteinExistence type="inferred from homology"/>
<feature type="domain" description="Mannose-6-phosphate isomerase type II C-terminal" evidence="22">
    <location>
        <begin position="350"/>
        <end position="464"/>
    </location>
</feature>
<evidence type="ECO:0000256" key="17">
    <source>
        <dbReference type="ARBA" id="ARBA00047343"/>
    </source>
</evidence>
<dbReference type="EC" id="2.7.7.13" evidence="8"/>
<keyword evidence="13" id="KW-0342">GTP-binding</keyword>
<evidence type="ECO:0000256" key="15">
    <source>
        <dbReference type="ARBA" id="ARBA00023268"/>
    </source>
</evidence>
<comment type="function">
    <text evidence="18">Produces a precursor for alginate polymerization. The alginate layer provides a protective barrier against host immune defenses and antibiotics.</text>
</comment>
<keyword evidence="25" id="KW-1185">Reference proteome</keyword>
<dbReference type="Gene3D" id="2.60.120.10">
    <property type="entry name" value="Jelly Rolls"/>
    <property type="match status" value="1"/>
</dbReference>
<dbReference type="FunFam" id="2.60.120.10:FF:000032">
    <property type="entry name" value="Mannose-1-phosphate guanylyltransferase/mannose-6-phosphate isomerase"/>
    <property type="match status" value="1"/>
</dbReference>
<dbReference type="InterPro" id="IPR029044">
    <property type="entry name" value="Nucleotide-diphossugar_trans"/>
</dbReference>
<sequence length="469" mass="51335">MLNLVVLAGGSGSRLWPLSRQLNPKQFLALTNAHSTMLQQTVSRLKGLNIGAPVIICNDEHRFLAAEQLRLAGEDTARIILEPMGRNTAPAIALAALQSVAGGEDDMLLVLGADHLISDVAAFRETVSRALPLAEAGKLVTFGIVPGKAETGYGYIQKGAALDTGGFVVERFVEKPDYGTAQSYLESGDYLWNSGMFLFKASCYLEELERFRPDILDACRTALESSAKDLHFTRVDRGAFSACPEESVDYAVMEKTSSAAVMPMDAGWSDIGSWSALWEVSTKDESGNAVSGDVIQQNSSGCLVRADHRLVATVGLEDLVIVETKDAVLVAHKDRVQDVKNVVSQIEADGRHEHLNHREVYRPWGVYDSIDNGHRYQVKRITVKPGAKLSVQMHHHRAEHWIVVSGTAKVTNGEKTYLVTENQSTYIPVGQVHALENPGVMDLELIEVQSGSYLGEDDIVRFEDKYGRA</sequence>
<comment type="catalytic activity">
    <reaction evidence="17">
        <text>alpha-D-mannose 1-phosphate + GTP + H(+) = GDP-alpha-D-mannose + diphosphate</text>
        <dbReference type="Rhea" id="RHEA:15229"/>
        <dbReference type="ChEBI" id="CHEBI:15378"/>
        <dbReference type="ChEBI" id="CHEBI:33019"/>
        <dbReference type="ChEBI" id="CHEBI:37565"/>
        <dbReference type="ChEBI" id="CHEBI:57527"/>
        <dbReference type="ChEBI" id="CHEBI:58409"/>
        <dbReference type="EC" id="2.7.7.13"/>
    </reaction>
</comment>
<feature type="domain" description="MannoseP isomerase/GMP-like beta-helix" evidence="23">
    <location>
        <begin position="292"/>
        <end position="345"/>
    </location>
</feature>
<evidence type="ECO:0000256" key="12">
    <source>
        <dbReference type="ARBA" id="ARBA00022841"/>
    </source>
</evidence>
<dbReference type="InterPro" id="IPR049577">
    <property type="entry name" value="GMPP_N"/>
</dbReference>
<keyword evidence="12" id="KW-0016">Alginate biosynthesis</keyword>
<dbReference type="Proteomes" id="UP000265903">
    <property type="component" value="Unassembled WGS sequence"/>
</dbReference>
<evidence type="ECO:0000256" key="20">
    <source>
        <dbReference type="RuleBase" id="RU004190"/>
    </source>
</evidence>
<keyword evidence="15" id="KW-0511">Multifunctional enzyme</keyword>
<dbReference type="NCBIfam" id="TIGR01479">
    <property type="entry name" value="GMP_PMI"/>
    <property type="match status" value="1"/>
</dbReference>
<dbReference type="SUPFAM" id="SSF51182">
    <property type="entry name" value="RmlC-like cupins"/>
    <property type="match status" value="1"/>
</dbReference>
<comment type="cofactor">
    <cofactor evidence="2">
        <name>Co(2+)</name>
        <dbReference type="ChEBI" id="CHEBI:48828"/>
    </cofactor>
</comment>
<dbReference type="Pfam" id="PF01050">
    <property type="entry name" value="MannoseP_isomer"/>
    <property type="match status" value="1"/>
</dbReference>
<evidence type="ECO:0000256" key="8">
    <source>
        <dbReference type="ARBA" id="ARBA00012387"/>
    </source>
</evidence>
<evidence type="ECO:0000256" key="14">
    <source>
        <dbReference type="ARBA" id="ARBA00023235"/>
    </source>
</evidence>
<evidence type="ECO:0000256" key="2">
    <source>
        <dbReference type="ARBA" id="ARBA00001941"/>
    </source>
</evidence>
<dbReference type="Pfam" id="PF00483">
    <property type="entry name" value="NTP_transferase"/>
    <property type="match status" value="1"/>
</dbReference>